<dbReference type="SMART" id="SM00332">
    <property type="entry name" value="PP2Cc"/>
    <property type="match status" value="1"/>
</dbReference>
<dbReference type="InterPro" id="IPR036457">
    <property type="entry name" value="PPM-type-like_dom_sf"/>
</dbReference>
<dbReference type="OrthoDB" id="9801841at2"/>
<protein>
    <submittedName>
        <fullName evidence="2">Protein phosphatase</fullName>
    </submittedName>
</protein>
<dbReference type="PANTHER" id="PTHR47992">
    <property type="entry name" value="PROTEIN PHOSPHATASE"/>
    <property type="match status" value="1"/>
</dbReference>
<sequence length="264" mass="28555">MKLLQSMGLTHPGTVKDVNEDAILAEEPVFVVADGIGGSEHGEFASQTVVELFGELARRGAPSTDDVVECLQQAHESVRRMQQERSCNAATTACGAVAVRMGQAAYWVIFNIGDSRVYRMQGRSGRLEQVSVDHSHVQELVEAGLLDEADAETHPNRNVVTRAVGADDQFLPDYWLAPVVAGDRLMICSDGLLRDSDETQVHDIVCRRGEGPDVIAHELMTLALESGARDNVSVIIVDVADDDDAEVGNTEASNDLTTMPGSRR</sequence>
<dbReference type="CDD" id="cd00143">
    <property type="entry name" value="PP2Cc"/>
    <property type="match status" value="1"/>
</dbReference>
<comment type="caution">
    <text evidence="2">The sequence shown here is derived from an EMBL/GenBank/DDBJ whole genome shotgun (WGS) entry which is preliminary data.</text>
</comment>
<accession>A0A542ZDC8</accession>
<dbReference type="SMART" id="SM00331">
    <property type="entry name" value="PP2C_SIG"/>
    <property type="match status" value="1"/>
</dbReference>
<evidence type="ECO:0000259" key="1">
    <source>
        <dbReference type="PROSITE" id="PS51746"/>
    </source>
</evidence>
<evidence type="ECO:0000313" key="2">
    <source>
        <dbReference type="EMBL" id="TQL58356.1"/>
    </source>
</evidence>
<dbReference type="Gene3D" id="3.60.40.10">
    <property type="entry name" value="PPM-type phosphatase domain"/>
    <property type="match status" value="1"/>
</dbReference>
<dbReference type="AlphaFoldDB" id="A0A542ZDC8"/>
<dbReference type="RefSeq" id="WP_142094155.1">
    <property type="nucleotide sequence ID" value="NZ_BAAAMD010000002.1"/>
</dbReference>
<evidence type="ECO:0000313" key="3">
    <source>
        <dbReference type="Proteomes" id="UP000316196"/>
    </source>
</evidence>
<dbReference type="Pfam" id="PF13672">
    <property type="entry name" value="PP2C_2"/>
    <property type="match status" value="1"/>
</dbReference>
<dbReference type="EMBL" id="VFOR01000002">
    <property type="protein sequence ID" value="TQL58356.1"/>
    <property type="molecule type" value="Genomic_DNA"/>
</dbReference>
<organism evidence="2 3">
    <name type="scientific">Propioniferax innocua</name>
    <dbReference type="NCBI Taxonomy" id="1753"/>
    <lineage>
        <taxon>Bacteria</taxon>
        <taxon>Bacillati</taxon>
        <taxon>Actinomycetota</taxon>
        <taxon>Actinomycetes</taxon>
        <taxon>Propionibacteriales</taxon>
        <taxon>Propionibacteriaceae</taxon>
        <taxon>Propioniferax</taxon>
    </lineage>
</organism>
<dbReference type="GO" id="GO:0004722">
    <property type="term" value="F:protein serine/threonine phosphatase activity"/>
    <property type="evidence" value="ECO:0007669"/>
    <property type="project" value="InterPro"/>
</dbReference>
<dbReference type="SUPFAM" id="SSF81606">
    <property type="entry name" value="PP2C-like"/>
    <property type="match status" value="1"/>
</dbReference>
<dbReference type="InterPro" id="IPR001932">
    <property type="entry name" value="PPM-type_phosphatase-like_dom"/>
</dbReference>
<gene>
    <name evidence="2" type="ORF">FB460_2217</name>
</gene>
<dbReference type="PROSITE" id="PS51746">
    <property type="entry name" value="PPM_2"/>
    <property type="match status" value="1"/>
</dbReference>
<proteinExistence type="predicted"/>
<reference evidence="2 3" key="1">
    <citation type="submission" date="2019-06" db="EMBL/GenBank/DDBJ databases">
        <title>Sequencing the genomes of 1000 actinobacteria strains.</title>
        <authorList>
            <person name="Klenk H.-P."/>
        </authorList>
    </citation>
    <scope>NUCLEOTIDE SEQUENCE [LARGE SCALE GENOMIC DNA]</scope>
    <source>
        <strain evidence="2 3">DSM 8251</strain>
    </source>
</reference>
<dbReference type="InterPro" id="IPR015655">
    <property type="entry name" value="PP2C"/>
</dbReference>
<name>A0A542ZDC8_9ACTN</name>
<keyword evidence="3" id="KW-1185">Reference proteome</keyword>
<dbReference type="Proteomes" id="UP000316196">
    <property type="component" value="Unassembled WGS sequence"/>
</dbReference>
<feature type="domain" description="PPM-type phosphatase" evidence="1">
    <location>
        <begin position="6"/>
        <end position="239"/>
    </location>
</feature>